<dbReference type="STRING" id="57664.SAMN05661003_101446"/>
<dbReference type="OrthoDB" id="5470216at2"/>
<evidence type="ECO:0000256" key="2">
    <source>
        <dbReference type="ARBA" id="ARBA00022691"/>
    </source>
</evidence>
<name>A0A1G6XYG2_9BACT</name>
<keyword evidence="4" id="KW-0408">Iron</keyword>
<dbReference type="SFLD" id="SFLDG01095">
    <property type="entry name" value="Uncharacterised_Radical_SAM_Su"/>
    <property type="match status" value="1"/>
</dbReference>
<dbReference type="SMART" id="SM00729">
    <property type="entry name" value="Elp3"/>
    <property type="match status" value="1"/>
</dbReference>
<keyword evidence="2" id="KW-0949">S-adenosyl-L-methionine</keyword>
<protein>
    <submittedName>
        <fullName evidence="7">Radical SAM superfamily protein</fullName>
    </submittedName>
</protein>
<dbReference type="InterPro" id="IPR051198">
    <property type="entry name" value="BchE-like"/>
</dbReference>
<comment type="cofactor">
    <cofactor evidence="1">
        <name>[4Fe-4S] cluster</name>
        <dbReference type="ChEBI" id="CHEBI:49883"/>
    </cofactor>
</comment>
<dbReference type="SUPFAM" id="SSF102114">
    <property type="entry name" value="Radical SAM enzymes"/>
    <property type="match status" value="1"/>
</dbReference>
<dbReference type="PANTHER" id="PTHR43409:SF4">
    <property type="entry name" value="RADICAL SAM SUPERFAMILY PROTEIN"/>
    <property type="match status" value="1"/>
</dbReference>
<feature type="domain" description="Radical SAM core" evidence="6">
    <location>
        <begin position="12"/>
        <end position="244"/>
    </location>
</feature>
<dbReference type="PROSITE" id="PS51918">
    <property type="entry name" value="RADICAL_SAM"/>
    <property type="match status" value="1"/>
</dbReference>
<dbReference type="GO" id="GO:0003824">
    <property type="term" value="F:catalytic activity"/>
    <property type="evidence" value="ECO:0007669"/>
    <property type="project" value="InterPro"/>
</dbReference>
<dbReference type="SFLD" id="SFLDG01082">
    <property type="entry name" value="B12-binding_domain_containing"/>
    <property type="match status" value="1"/>
</dbReference>
<keyword evidence="8" id="KW-1185">Reference proteome</keyword>
<organism evidence="7 8">
    <name type="scientific">Desulfuromonas thiophila</name>
    <dbReference type="NCBI Taxonomy" id="57664"/>
    <lineage>
        <taxon>Bacteria</taxon>
        <taxon>Pseudomonadati</taxon>
        <taxon>Thermodesulfobacteriota</taxon>
        <taxon>Desulfuromonadia</taxon>
        <taxon>Desulfuromonadales</taxon>
        <taxon>Desulfuromonadaceae</taxon>
        <taxon>Desulfuromonas</taxon>
    </lineage>
</organism>
<dbReference type="SFLD" id="SFLDS00029">
    <property type="entry name" value="Radical_SAM"/>
    <property type="match status" value="2"/>
</dbReference>
<evidence type="ECO:0000256" key="4">
    <source>
        <dbReference type="ARBA" id="ARBA00023004"/>
    </source>
</evidence>
<evidence type="ECO:0000313" key="7">
    <source>
        <dbReference type="EMBL" id="SDD83199.1"/>
    </source>
</evidence>
<dbReference type="AlphaFoldDB" id="A0A1G6XYG2"/>
<dbReference type="Proteomes" id="UP000243205">
    <property type="component" value="Unassembled WGS sequence"/>
</dbReference>
<dbReference type="PANTHER" id="PTHR43409">
    <property type="entry name" value="ANAEROBIC MAGNESIUM-PROTOPORPHYRIN IX MONOMETHYL ESTER CYCLASE-RELATED"/>
    <property type="match status" value="1"/>
</dbReference>
<dbReference type="InterPro" id="IPR058240">
    <property type="entry name" value="rSAM_sf"/>
</dbReference>
<evidence type="ECO:0000256" key="1">
    <source>
        <dbReference type="ARBA" id="ARBA00001966"/>
    </source>
</evidence>
<dbReference type="InterPro" id="IPR006638">
    <property type="entry name" value="Elp3/MiaA/NifB-like_rSAM"/>
</dbReference>
<reference evidence="8" key="1">
    <citation type="submission" date="2016-10" db="EMBL/GenBank/DDBJ databases">
        <authorList>
            <person name="Varghese N."/>
            <person name="Submissions S."/>
        </authorList>
    </citation>
    <scope>NUCLEOTIDE SEQUENCE [LARGE SCALE GENOMIC DNA]</scope>
    <source>
        <strain evidence="8">DSM 8987</strain>
    </source>
</reference>
<dbReference type="GO" id="GO:0051536">
    <property type="term" value="F:iron-sulfur cluster binding"/>
    <property type="evidence" value="ECO:0007669"/>
    <property type="project" value="UniProtKB-KW"/>
</dbReference>
<evidence type="ECO:0000313" key="8">
    <source>
        <dbReference type="Proteomes" id="UP000243205"/>
    </source>
</evidence>
<dbReference type="Gene3D" id="3.80.30.20">
    <property type="entry name" value="tm_1862 like domain"/>
    <property type="match status" value="1"/>
</dbReference>
<dbReference type="Pfam" id="PF04055">
    <property type="entry name" value="Radical_SAM"/>
    <property type="match status" value="1"/>
</dbReference>
<keyword evidence="3" id="KW-0479">Metal-binding</keyword>
<gene>
    <name evidence="7" type="ORF">SAMN05661003_101446</name>
</gene>
<accession>A0A1G6XYG2</accession>
<dbReference type="InterPro" id="IPR007197">
    <property type="entry name" value="rSAM"/>
</dbReference>
<dbReference type="InterPro" id="IPR023404">
    <property type="entry name" value="rSAM_horseshoe"/>
</dbReference>
<proteinExistence type="predicted"/>
<sequence length="294" mass="33150">MDFFPYDYPLFRPPSEADSLIVQATLGCSQNQCRFCGMYKTKRYRQRPLAELVAELEAIPPFYRALIRRVFLADGDALSYDQPALLGLLDALAQRLPAVQRVGAYASPRSLAGKSPAELEQLRQKKLRILYFGLESGDDATLQLAAKGYDSATMLQLCQKAQQAGLKLSVTAILGLAGRARSQEHAQATAAWISQLSPAYFSLLTLFRRHNDAYFRSIEPLSHGDILTEALWLLEALQPRQTILRSNHVSNFLLLAGSYPKDRQRLIDETRAALLAARRQPWYHQVPDYREACY</sequence>
<dbReference type="RefSeq" id="WP_092075802.1">
    <property type="nucleotide sequence ID" value="NZ_FNAQ01000001.1"/>
</dbReference>
<dbReference type="EMBL" id="FNAQ01000001">
    <property type="protein sequence ID" value="SDD83199.1"/>
    <property type="molecule type" value="Genomic_DNA"/>
</dbReference>
<evidence type="ECO:0000256" key="5">
    <source>
        <dbReference type="ARBA" id="ARBA00023014"/>
    </source>
</evidence>
<dbReference type="CDD" id="cd01335">
    <property type="entry name" value="Radical_SAM"/>
    <property type="match status" value="1"/>
</dbReference>
<evidence type="ECO:0000259" key="6">
    <source>
        <dbReference type="PROSITE" id="PS51918"/>
    </source>
</evidence>
<evidence type="ECO:0000256" key="3">
    <source>
        <dbReference type="ARBA" id="ARBA00022723"/>
    </source>
</evidence>
<keyword evidence="5" id="KW-0411">Iron-sulfur</keyword>
<dbReference type="GO" id="GO:0046872">
    <property type="term" value="F:metal ion binding"/>
    <property type="evidence" value="ECO:0007669"/>
    <property type="project" value="UniProtKB-KW"/>
</dbReference>